<dbReference type="PANTHER" id="PTHR47510">
    <property type="entry name" value="REVERSE TRANSCRIPTASE DOMAIN-CONTAINING PROTEIN"/>
    <property type="match status" value="1"/>
</dbReference>
<proteinExistence type="predicted"/>
<feature type="signal peptide" evidence="1">
    <location>
        <begin position="1"/>
        <end position="17"/>
    </location>
</feature>
<reference evidence="2" key="1">
    <citation type="journal article" date="2023" name="Front. Mar. Sci.">
        <title>A new Merluccius polli reference genome to investigate the effects of global change in West African waters.</title>
        <authorList>
            <person name="Mateo J.L."/>
            <person name="Blanco-Fernandez C."/>
            <person name="Garcia-Vazquez E."/>
            <person name="Machado-Schiaffino G."/>
        </authorList>
    </citation>
    <scope>NUCLEOTIDE SEQUENCE</scope>
    <source>
        <strain evidence="2">C29</strain>
        <tissue evidence="2">Fin</tissue>
    </source>
</reference>
<keyword evidence="1" id="KW-0732">Signal</keyword>
<dbReference type="Proteomes" id="UP001174136">
    <property type="component" value="Unassembled WGS sequence"/>
</dbReference>
<evidence type="ECO:0000256" key="1">
    <source>
        <dbReference type="SAM" id="SignalP"/>
    </source>
</evidence>
<dbReference type="PANTHER" id="PTHR47510:SF3">
    <property type="entry name" value="ENDO_EXONUCLEASE_PHOSPHATASE DOMAIN-CONTAINING PROTEIN"/>
    <property type="match status" value="1"/>
</dbReference>
<evidence type="ECO:0000313" key="3">
    <source>
        <dbReference type="Proteomes" id="UP001174136"/>
    </source>
</evidence>
<dbReference type="InterPro" id="IPR036691">
    <property type="entry name" value="Endo/exonu/phosph_ase_sf"/>
</dbReference>
<organism evidence="2 3">
    <name type="scientific">Merluccius polli</name>
    <name type="common">Benguela hake</name>
    <name type="synonym">Merluccius cadenati</name>
    <dbReference type="NCBI Taxonomy" id="89951"/>
    <lineage>
        <taxon>Eukaryota</taxon>
        <taxon>Metazoa</taxon>
        <taxon>Chordata</taxon>
        <taxon>Craniata</taxon>
        <taxon>Vertebrata</taxon>
        <taxon>Euteleostomi</taxon>
        <taxon>Actinopterygii</taxon>
        <taxon>Neopterygii</taxon>
        <taxon>Teleostei</taxon>
        <taxon>Neoteleostei</taxon>
        <taxon>Acanthomorphata</taxon>
        <taxon>Zeiogadaria</taxon>
        <taxon>Gadariae</taxon>
        <taxon>Gadiformes</taxon>
        <taxon>Gadoidei</taxon>
        <taxon>Merlucciidae</taxon>
        <taxon>Merluccius</taxon>
    </lineage>
</organism>
<comment type="caution">
    <text evidence="2">The sequence shown here is derived from an EMBL/GenBank/DDBJ whole genome shotgun (WGS) entry which is preliminary data.</text>
</comment>
<evidence type="ECO:0000313" key="2">
    <source>
        <dbReference type="EMBL" id="KAK0153068.1"/>
    </source>
</evidence>
<gene>
    <name evidence="2" type="ORF">N1851_005260</name>
</gene>
<dbReference type="SUPFAM" id="SSF56219">
    <property type="entry name" value="DNase I-like"/>
    <property type="match status" value="1"/>
</dbReference>
<name>A0AA47N620_MERPO</name>
<dbReference type="Gene3D" id="3.60.10.10">
    <property type="entry name" value="Endonuclease/exonuclease/phosphatase"/>
    <property type="match status" value="1"/>
</dbReference>
<evidence type="ECO:0008006" key="4">
    <source>
        <dbReference type="Google" id="ProtNLM"/>
    </source>
</evidence>
<keyword evidence="3" id="KW-1185">Reference proteome</keyword>
<sequence length="278" mass="31901">MEWLLVAWLILASSNWAVECLMYEAAGERLVYSGIELLQLREDRIPPSPDLLSCVPRELLQQPGRARRRGRKGGVRQRVRRAAKLPLPPILLCNARALRRKMDELRTQTKVSFEYRESGLLVFTETWLNEDIPDSLVEMEGFTLIRSDRRASSGKKTGGGLCVYIRDKWCCNVAVRDKICNPDLELLCITLRPYYLPREFSNIFVCVVYVPPDANATRAASRIADCVHQHLQNKPDATMLILGDMNHCKLEAFLPGFQQYVKCNTRKDKVLDKCYVNR</sequence>
<dbReference type="AlphaFoldDB" id="A0AA47N620"/>
<dbReference type="EMBL" id="JAOPHQ010000869">
    <property type="protein sequence ID" value="KAK0153068.1"/>
    <property type="molecule type" value="Genomic_DNA"/>
</dbReference>
<feature type="chain" id="PRO_5041376073" description="Endonuclease/exonuclease/phosphatase domain-containing protein" evidence="1">
    <location>
        <begin position="18"/>
        <end position="278"/>
    </location>
</feature>
<protein>
    <recommendedName>
        <fullName evidence="4">Endonuclease/exonuclease/phosphatase domain-containing protein</fullName>
    </recommendedName>
</protein>
<accession>A0AA47N620</accession>